<protein>
    <submittedName>
        <fullName evidence="1">Uncharacterized protein</fullName>
    </submittedName>
</protein>
<gene>
    <name evidence="1" type="ORF">I79_000710</name>
</gene>
<evidence type="ECO:0000313" key="2">
    <source>
        <dbReference type="Proteomes" id="UP000001075"/>
    </source>
</evidence>
<evidence type="ECO:0000313" key="1">
    <source>
        <dbReference type="EMBL" id="EGV99673.1"/>
    </source>
</evidence>
<dbReference type="EMBL" id="JH000014">
    <property type="protein sequence ID" value="EGV99673.1"/>
    <property type="molecule type" value="Genomic_DNA"/>
</dbReference>
<organism evidence="1 2">
    <name type="scientific">Cricetulus griseus</name>
    <name type="common">Chinese hamster</name>
    <name type="synonym">Cricetulus barabensis griseus</name>
    <dbReference type="NCBI Taxonomy" id="10029"/>
    <lineage>
        <taxon>Eukaryota</taxon>
        <taxon>Metazoa</taxon>
        <taxon>Chordata</taxon>
        <taxon>Craniata</taxon>
        <taxon>Vertebrata</taxon>
        <taxon>Euteleostomi</taxon>
        <taxon>Mammalia</taxon>
        <taxon>Eutheria</taxon>
        <taxon>Euarchontoglires</taxon>
        <taxon>Glires</taxon>
        <taxon>Rodentia</taxon>
        <taxon>Myomorpha</taxon>
        <taxon>Muroidea</taxon>
        <taxon>Cricetidae</taxon>
        <taxon>Cricetinae</taxon>
        <taxon>Cricetulus</taxon>
    </lineage>
</organism>
<dbReference type="AlphaFoldDB" id="G3GST9"/>
<accession>G3GST9</accession>
<name>G3GST9_CRIGR</name>
<proteinExistence type="predicted"/>
<dbReference type="InParanoid" id="G3GST9"/>
<reference evidence="2" key="1">
    <citation type="journal article" date="2011" name="Nat. Biotechnol.">
        <title>The genomic sequence of the Chinese hamster ovary (CHO)-K1 cell line.</title>
        <authorList>
            <person name="Xu X."/>
            <person name="Nagarajan H."/>
            <person name="Lewis N.E."/>
            <person name="Pan S."/>
            <person name="Cai Z."/>
            <person name="Liu X."/>
            <person name="Chen W."/>
            <person name="Xie M."/>
            <person name="Wang W."/>
            <person name="Hammond S."/>
            <person name="Andersen M.R."/>
            <person name="Neff N."/>
            <person name="Passarelli B."/>
            <person name="Koh W."/>
            <person name="Fan H.C."/>
            <person name="Wang J."/>
            <person name="Gui Y."/>
            <person name="Lee K.H."/>
            <person name="Betenbaugh M.J."/>
            <person name="Quake S.R."/>
            <person name="Famili I."/>
            <person name="Palsson B.O."/>
            <person name="Wang J."/>
        </authorList>
    </citation>
    <scope>NUCLEOTIDE SEQUENCE [LARGE SCALE GENOMIC DNA]</scope>
    <source>
        <strain evidence="2">CHO K1 cell line</strain>
    </source>
</reference>
<dbReference type="Proteomes" id="UP000001075">
    <property type="component" value="Unassembled WGS sequence"/>
</dbReference>
<sequence>MNQELNDSAKPVGQQAWGILLSASPALGFRCMLGFVCVCWGSKFPSSCLHSKHLIDGALSQPLNFLLRFFLLFIESKELMIKCFYPNQEKSITRYQFNRGKQFTADK</sequence>